<dbReference type="InterPro" id="IPR019823">
    <property type="entry name" value="Mechanosensitive_channel_CS"/>
</dbReference>
<dbReference type="PANTHER" id="PTHR30266:SF2">
    <property type="entry name" value="LARGE-CONDUCTANCE MECHANOSENSITIVE CHANNEL"/>
    <property type="match status" value="1"/>
</dbReference>
<keyword evidence="8 10" id="KW-0472">Membrane</keyword>
<proteinExistence type="inferred from homology"/>
<keyword evidence="7 10" id="KW-0406">Ion transport</keyword>
<dbReference type="EMBL" id="JACJQB010000022">
    <property type="protein sequence ID" value="MBD2188777.1"/>
    <property type="molecule type" value="Genomic_DNA"/>
</dbReference>
<evidence type="ECO:0000256" key="4">
    <source>
        <dbReference type="ARBA" id="ARBA00022475"/>
    </source>
</evidence>
<reference evidence="11 12" key="1">
    <citation type="journal article" date="2020" name="ISME J.">
        <title>Comparative genomics reveals insights into cyanobacterial evolution and habitat adaptation.</title>
        <authorList>
            <person name="Chen M.Y."/>
            <person name="Teng W.K."/>
            <person name="Zhao L."/>
            <person name="Hu C.X."/>
            <person name="Zhou Y.K."/>
            <person name="Han B.P."/>
            <person name="Song L.R."/>
            <person name="Shu W.S."/>
        </authorList>
    </citation>
    <scope>NUCLEOTIDE SEQUENCE [LARGE SCALE GENOMIC DNA]</scope>
    <source>
        <strain evidence="11 12">FACHB-723</strain>
    </source>
</reference>
<evidence type="ECO:0000256" key="7">
    <source>
        <dbReference type="ARBA" id="ARBA00023065"/>
    </source>
</evidence>
<keyword evidence="12" id="KW-1185">Reference proteome</keyword>
<name>A0ABR7ZY08_9CYAN</name>
<dbReference type="NCBIfam" id="TIGR00220">
    <property type="entry name" value="mscL"/>
    <property type="match status" value="1"/>
</dbReference>
<sequence length="147" mass="16097">MALQNGKRAAGGFLKDFREFILKGNVIDLAVAVIIGGAFGKIVTSLIEDIITPVILNPALKAARVEDLANLQVQGIKYGLFISAVINFLVIAFVIFLMIRSFESIKRKAKREEAIAEANAEAVETKPDPQERLTLAVERLAEIMESK</sequence>
<evidence type="ECO:0000256" key="3">
    <source>
        <dbReference type="ARBA" id="ARBA00022448"/>
    </source>
</evidence>
<evidence type="ECO:0000256" key="8">
    <source>
        <dbReference type="ARBA" id="ARBA00023136"/>
    </source>
</evidence>
<keyword evidence="4 10" id="KW-1003">Cell membrane</keyword>
<accession>A0ABR7ZY08</accession>
<comment type="subunit">
    <text evidence="10">Homopentamer.</text>
</comment>
<evidence type="ECO:0000256" key="9">
    <source>
        <dbReference type="ARBA" id="ARBA00023303"/>
    </source>
</evidence>
<comment type="similarity">
    <text evidence="2 10">Belongs to the MscL family.</text>
</comment>
<evidence type="ECO:0000313" key="12">
    <source>
        <dbReference type="Proteomes" id="UP000642094"/>
    </source>
</evidence>
<dbReference type="InterPro" id="IPR037673">
    <property type="entry name" value="MSC/AndL"/>
</dbReference>
<dbReference type="Gene3D" id="1.10.1200.120">
    <property type="entry name" value="Large-conductance mechanosensitive channel, MscL, domain 1"/>
    <property type="match status" value="1"/>
</dbReference>
<comment type="caution">
    <text evidence="11">The sequence shown here is derived from an EMBL/GenBank/DDBJ whole genome shotgun (WGS) entry which is preliminary data.</text>
</comment>
<comment type="function">
    <text evidence="10">Channel that opens in response to stretch forces in the membrane lipid bilayer. May participate in the regulation of osmotic pressure changes within the cell.</text>
</comment>
<dbReference type="HAMAP" id="MF_00115">
    <property type="entry name" value="MscL"/>
    <property type="match status" value="1"/>
</dbReference>
<keyword evidence="9 10" id="KW-0407">Ion channel</keyword>
<feature type="transmembrane region" description="Helical" evidence="10">
    <location>
        <begin position="20"/>
        <end position="39"/>
    </location>
</feature>
<evidence type="ECO:0000256" key="5">
    <source>
        <dbReference type="ARBA" id="ARBA00022692"/>
    </source>
</evidence>
<protein>
    <recommendedName>
        <fullName evidence="10">Large-conductance mechanosensitive channel</fullName>
    </recommendedName>
</protein>
<gene>
    <name evidence="10 11" type="primary">mscL</name>
    <name evidence="11" type="ORF">H6F41_11570</name>
</gene>
<keyword evidence="6 10" id="KW-1133">Transmembrane helix</keyword>
<dbReference type="Pfam" id="PF01741">
    <property type="entry name" value="MscL"/>
    <property type="match status" value="1"/>
</dbReference>
<evidence type="ECO:0000256" key="10">
    <source>
        <dbReference type="HAMAP-Rule" id="MF_00115"/>
    </source>
</evidence>
<dbReference type="Proteomes" id="UP000642094">
    <property type="component" value="Unassembled WGS sequence"/>
</dbReference>
<evidence type="ECO:0000256" key="2">
    <source>
        <dbReference type="ARBA" id="ARBA00007254"/>
    </source>
</evidence>
<keyword evidence="5 10" id="KW-0812">Transmembrane</keyword>
<dbReference type="InterPro" id="IPR001185">
    <property type="entry name" value="MS_channel"/>
</dbReference>
<dbReference type="SUPFAM" id="SSF81330">
    <property type="entry name" value="Gated mechanosensitive channel"/>
    <property type="match status" value="1"/>
</dbReference>
<dbReference type="RefSeq" id="WP_190403627.1">
    <property type="nucleotide sequence ID" value="NZ_JACJQB010000022.1"/>
</dbReference>
<keyword evidence="3 10" id="KW-0813">Transport</keyword>
<organism evidence="11 12">
    <name type="scientific">Pseudanabaena mucicola FACHB-723</name>
    <dbReference type="NCBI Taxonomy" id="2692860"/>
    <lineage>
        <taxon>Bacteria</taxon>
        <taxon>Bacillati</taxon>
        <taxon>Cyanobacteriota</taxon>
        <taxon>Cyanophyceae</taxon>
        <taxon>Pseudanabaenales</taxon>
        <taxon>Pseudanabaenaceae</taxon>
        <taxon>Pseudanabaena</taxon>
    </lineage>
</organism>
<evidence type="ECO:0000256" key="6">
    <source>
        <dbReference type="ARBA" id="ARBA00022989"/>
    </source>
</evidence>
<dbReference type="PANTHER" id="PTHR30266">
    <property type="entry name" value="MECHANOSENSITIVE CHANNEL MSCL"/>
    <property type="match status" value="1"/>
</dbReference>
<comment type="subcellular location">
    <subcellularLocation>
        <location evidence="1 10">Cell membrane</location>
        <topology evidence="1 10">Multi-pass membrane protein</topology>
    </subcellularLocation>
</comment>
<dbReference type="PROSITE" id="PS01327">
    <property type="entry name" value="MSCL"/>
    <property type="match status" value="1"/>
</dbReference>
<evidence type="ECO:0000313" key="11">
    <source>
        <dbReference type="EMBL" id="MBD2188777.1"/>
    </source>
</evidence>
<dbReference type="InterPro" id="IPR036019">
    <property type="entry name" value="MscL_channel"/>
</dbReference>
<dbReference type="PRINTS" id="PR01264">
    <property type="entry name" value="MECHCHANNEL"/>
</dbReference>
<feature type="transmembrane region" description="Helical" evidence="10">
    <location>
        <begin position="78"/>
        <end position="99"/>
    </location>
</feature>
<evidence type="ECO:0000256" key="1">
    <source>
        <dbReference type="ARBA" id="ARBA00004651"/>
    </source>
</evidence>